<feature type="region of interest" description="Disordered" evidence="1">
    <location>
        <begin position="161"/>
        <end position="211"/>
    </location>
</feature>
<feature type="compositionally biased region" description="Polar residues" evidence="1">
    <location>
        <begin position="288"/>
        <end position="298"/>
    </location>
</feature>
<evidence type="ECO:0000313" key="3">
    <source>
        <dbReference type="Proteomes" id="UP000481858"/>
    </source>
</evidence>
<dbReference type="AlphaFoldDB" id="A0A7C8MZL1"/>
<feature type="region of interest" description="Disordered" evidence="1">
    <location>
        <begin position="276"/>
        <end position="331"/>
    </location>
</feature>
<dbReference type="EMBL" id="WUBL01000035">
    <property type="protein sequence ID" value="KAF2969494.1"/>
    <property type="molecule type" value="Genomic_DNA"/>
</dbReference>
<evidence type="ECO:0000313" key="2">
    <source>
        <dbReference type="EMBL" id="KAF2969494.1"/>
    </source>
</evidence>
<dbReference type="InParanoid" id="A0A7C8MZL1"/>
<gene>
    <name evidence="2" type="ORF">GQX73_g4057</name>
</gene>
<dbReference type="OrthoDB" id="4739837at2759"/>
<reference evidence="2 3" key="1">
    <citation type="submission" date="2019-12" db="EMBL/GenBank/DDBJ databases">
        <title>Draft genome sequence of the ascomycete Xylaria multiplex DSM 110363.</title>
        <authorList>
            <person name="Buettner E."/>
            <person name="Kellner H."/>
        </authorList>
    </citation>
    <scope>NUCLEOTIDE SEQUENCE [LARGE SCALE GENOMIC DNA]</scope>
    <source>
        <strain evidence="2 3">DSM 110363</strain>
    </source>
</reference>
<name>A0A7C8MZL1_9PEZI</name>
<dbReference type="Proteomes" id="UP000481858">
    <property type="component" value="Unassembled WGS sequence"/>
</dbReference>
<keyword evidence="3" id="KW-1185">Reference proteome</keyword>
<evidence type="ECO:0000256" key="1">
    <source>
        <dbReference type="SAM" id="MobiDB-lite"/>
    </source>
</evidence>
<comment type="caution">
    <text evidence="2">The sequence shown here is derived from an EMBL/GenBank/DDBJ whole genome shotgun (WGS) entry which is preliminary data.</text>
</comment>
<accession>A0A7C8MZL1</accession>
<organism evidence="2 3">
    <name type="scientific">Xylaria multiplex</name>
    <dbReference type="NCBI Taxonomy" id="323545"/>
    <lineage>
        <taxon>Eukaryota</taxon>
        <taxon>Fungi</taxon>
        <taxon>Dikarya</taxon>
        <taxon>Ascomycota</taxon>
        <taxon>Pezizomycotina</taxon>
        <taxon>Sordariomycetes</taxon>
        <taxon>Xylariomycetidae</taxon>
        <taxon>Xylariales</taxon>
        <taxon>Xylariaceae</taxon>
        <taxon>Xylaria</taxon>
    </lineage>
</organism>
<feature type="compositionally biased region" description="Basic and acidic residues" evidence="1">
    <location>
        <begin position="320"/>
        <end position="331"/>
    </location>
</feature>
<feature type="compositionally biased region" description="Polar residues" evidence="1">
    <location>
        <begin position="175"/>
        <end position="186"/>
    </location>
</feature>
<proteinExistence type="predicted"/>
<protein>
    <submittedName>
        <fullName evidence="2">Uncharacterized protein</fullName>
    </submittedName>
</protein>
<sequence length="331" mass="36041">MATLNDASALAAVSAAVSATASAARNRDMEATHYSKPRSSFDAASYMNYLRAPASSRLPTNPHGVGIHIHYQGQSLAILGTVAFSNGPIARDLPIRPVGARGVIGGIFSQVTLRDTKPRAENFYYVGRVREVYDNHCEHHRLLFRDVCLLWEIPEKVTLSEEGVEPESRIPTPHSVHSSGSLSTPASLPGDLSRESGSQRTVLAEKANKGKEKGMITGVDVDAGTPVSPSISSMNLSLKSERENSVAAEHINKGKEKEVLTRIDVDADTLVESMRDDKSKEVEMEVSPTITSSKTIAKSQPKHNKTSMQQRIRQLWPTRSQEKSSEKALSV</sequence>